<reference evidence="2" key="3">
    <citation type="submission" date="2025-09" db="UniProtKB">
        <authorList>
            <consortium name="Ensembl"/>
        </authorList>
    </citation>
    <scope>IDENTIFICATION</scope>
</reference>
<dbReference type="Ensembl" id="ENSVURT00010017651.1">
    <property type="protein sequence ID" value="ENSVURP00010015528.1"/>
    <property type="gene ID" value="ENSVURG00010011892.1"/>
</dbReference>
<accession>A0A4X2KV03</accession>
<reference evidence="2" key="2">
    <citation type="submission" date="2025-08" db="UniProtKB">
        <authorList>
            <consortium name="Ensembl"/>
        </authorList>
    </citation>
    <scope>IDENTIFICATION</scope>
</reference>
<reference evidence="3" key="1">
    <citation type="submission" date="2018-12" db="EMBL/GenBank/DDBJ databases">
        <authorList>
            <person name="Yazar S."/>
        </authorList>
    </citation>
    <scope>NUCLEOTIDE SEQUENCE [LARGE SCALE GENOMIC DNA]</scope>
</reference>
<evidence type="ECO:0000313" key="3">
    <source>
        <dbReference type="Proteomes" id="UP000314987"/>
    </source>
</evidence>
<dbReference type="AlphaFoldDB" id="A0A4X2KV03"/>
<dbReference type="Pfam" id="PF14953">
    <property type="entry name" value="DUF4504"/>
    <property type="match status" value="1"/>
</dbReference>
<dbReference type="STRING" id="29139.ENSVURP00010015528"/>
<gene>
    <name evidence="2" type="primary">C1orf74</name>
</gene>
<evidence type="ECO:0000256" key="1">
    <source>
        <dbReference type="ARBA" id="ARBA00007065"/>
    </source>
</evidence>
<protein>
    <submittedName>
        <fullName evidence="2">Chromosome 1 open reading frame 74</fullName>
    </submittedName>
</protein>
<organism evidence="2 3">
    <name type="scientific">Vombatus ursinus</name>
    <name type="common">Common wombat</name>
    <dbReference type="NCBI Taxonomy" id="29139"/>
    <lineage>
        <taxon>Eukaryota</taxon>
        <taxon>Metazoa</taxon>
        <taxon>Chordata</taxon>
        <taxon>Craniata</taxon>
        <taxon>Vertebrata</taxon>
        <taxon>Euteleostomi</taxon>
        <taxon>Mammalia</taxon>
        <taxon>Metatheria</taxon>
        <taxon>Diprotodontia</taxon>
        <taxon>Vombatidae</taxon>
        <taxon>Vombatus</taxon>
    </lineage>
</organism>
<sequence>ILSKALMSALNPQALVAVAQKTLGVGKRRGPPRAVCLHLAGEVRAVAMGLKPAVLYDCNAADADQVQRYVGELQRLGLLLQALHILELGENILIVNPVQVCQHIQQVLCSPVTFVDISSFRSHPALCPLDELGDLKDHLAEIMTHLQSLEGNPLLPISRSELSSAGWNLCTVFGILLGYPVPYFFHPAQGDSNCLALVQLRVFTAQTSCCWLTGLPQIQLYSFSVPESLYPALKDILDMWGEDLRARYGAQGDFVDLTISTEVVTLPSVVL</sequence>
<proteinExistence type="inferred from homology"/>
<dbReference type="PANTHER" id="PTHR31366">
    <property type="entry name" value="UPF0739 PROTEIN C1ORF74"/>
    <property type="match status" value="1"/>
</dbReference>
<comment type="similarity">
    <text evidence="1">Belongs to the UPF0739 family.</text>
</comment>
<dbReference type="GeneTree" id="ENSGT00390000002240"/>
<name>A0A4X2KV03_VOMUR</name>
<dbReference type="PANTHER" id="PTHR31366:SF2">
    <property type="entry name" value="UPF0739 PROTEIN C1ORF74"/>
    <property type="match status" value="1"/>
</dbReference>
<keyword evidence="3" id="KW-1185">Reference proteome</keyword>
<dbReference type="Proteomes" id="UP000314987">
    <property type="component" value="Unassembled WGS sequence"/>
</dbReference>
<dbReference type="InterPro" id="IPR027850">
    <property type="entry name" value="DUF4504"/>
</dbReference>
<dbReference type="OMA" id="YPVTYWF"/>
<evidence type="ECO:0000313" key="2">
    <source>
        <dbReference type="Ensembl" id="ENSVURP00010015528.1"/>
    </source>
</evidence>